<reference evidence="2 3" key="1">
    <citation type="submission" date="2015-12" db="EMBL/GenBank/DDBJ databases">
        <title>Complete genome of Roseateles depolymerans KCTC 42856.</title>
        <authorList>
            <person name="Kim K.M."/>
        </authorList>
    </citation>
    <scope>NUCLEOTIDE SEQUENCE [LARGE SCALE GENOMIC DNA]</scope>
    <source>
        <strain evidence="2 3">KCTC 42856</strain>
    </source>
</reference>
<evidence type="ECO:0000313" key="3">
    <source>
        <dbReference type="Proteomes" id="UP000060699"/>
    </source>
</evidence>
<dbReference type="AlphaFoldDB" id="A0A0U3MG67"/>
<dbReference type="PATRIC" id="fig|76731.3.peg.2992"/>
<name>A0A0U3MG67_9BURK</name>
<accession>A0A0U3MG67</accession>
<proteinExistence type="predicted"/>
<sequence length="86" mass="9005">MPSKKKPAGAGMTALPSIPKKLIEQLTCGATPMTAERINAATMALKKALIERAMGAELSHHLGYPPGTAKPKKLPVSATASLPRRC</sequence>
<feature type="region of interest" description="Disordered" evidence="1">
    <location>
        <begin position="62"/>
        <end position="86"/>
    </location>
</feature>
<gene>
    <name evidence="2" type="ORF">RD2015_2923</name>
</gene>
<dbReference type="EMBL" id="CP013729">
    <property type="protein sequence ID" value="ALV07385.1"/>
    <property type="molecule type" value="Genomic_DNA"/>
</dbReference>
<dbReference type="KEGG" id="rdp:RD2015_2923"/>
<protein>
    <submittedName>
        <fullName evidence="2">Uncharacterized protein</fullName>
    </submittedName>
</protein>
<evidence type="ECO:0000313" key="2">
    <source>
        <dbReference type="EMBL" id="ALV07385.1"/>
    </source>
</evidence>
<keyword evidence="3" id="KW-1185">Reference proteome</keyword>
<organism evidence="2 3">
    <name type="scientific">Roseateles depolymerans</name>
    <dbReference type="NCBI Taxonomy" id="76731"/>
    <lineage>
        <taxon>Bacteria</taxon>
        <taxon>Pseudomonadati</taxon>
        <taxon>Pseudomonadota</taxon>
        <taxon>Betaproteobacteria</taxon>
        <taxon>Burkholderiales</taxon>
        <taxon>Sphaerotilaceae</taxon>
        <taxon>Roseateles</taxon>
    </lineage>
</organism>
<dbReference type="Proteomes" id="UP000060699">
    <property type="component" value="Chromosome"/>
</dbReference>
<evidence type="ECO:0000256" key="1">
    <source>
        <dbReference type="SAM" id="MobiDB-lite"/>
    </source>
</evidence>